<keyword evidence="2" id="KW-1185">Reference proteome</keyword>
<evidence type="ECO:0000313" key="2">
    <source>
        <dbReference type="Proteomes" id="UP000635726"/>
    </source>
</evidence>
<gene>
    <name evidence="1" type="ORF">GCM10008939_20850</name>
</gene>
<dbReference type="Proteomes" id="UP000635726">
    <property type="component" value="Unassembled WGS sequence"/>
</dbReference>
<protein>
    <submittedName>
        <fullName evidence="1">Uncharacterized protein</fullName>
    </submittedName>
</protein>
<proteinExistence type="predicted"/>
<dbReference type="AlphaFoldDB" id="A0A917UQK2"/>
<reference evidence="1" key="2">
    <citation type="submission" date="2020-09" db="EMBL/GenBank/DDBJ databases">
        <authorList>
            <person name="Sun Q."/>
            <person name="Ohkuma M."/>
        </authorList>
    </citation>
    <scope>NUCLEOTIDE SEQUENCE</scope>
    <source>
        <strain evidence="1">JCM 14371</strain>
    </source>
</reference>
<accession>A0A917UQK2</accession>
<dbReference type="EMBL" id="BMOE01000006">
    <property type="protein sequence ID" value="GGJ76489.1"/>
    <property type="molecule type" value="Genomic_DNA"/>
</dbReference>
<evidence type="ECO:0000313" key="1">
    <source>
        <dbReference type="EMBL" id="GGJ76489.1"/>
    </source>
</evidence>
<sequence>MFVLRYWQERNEDGSAWRISLYSPSLRTSRYFRGAEQLCAYLRSLDPSWPDLPDP</sequence>
<name>A0A917UQK2_9DEIO</name>
<organism evidence="1 2">
    <name type="scientific">Deinococcus aquiradiocola</name>
    <dbReference type="NCBI Taxonomy" id="393059"/>
    <lineage>
        <taxon>Bacteria</taxon>
        <taxon>Thermotogati</taxon>
        <taxon>Deinococcota</taxon>
        <taxon>Deinococci</taxon>
        <taxon>Deinococcales</taxon>
        <taxon>Deinococcaceae</taxon>
        <taxon>Deinococcus</taxon>
    </lineage>
</organism>
<comment type="caution">
    <text evidence="1">The sequence shown here is derived from an EMBL/GenBank/DDBJ whole genome shotgun (WGS) entry which is preliminary data.</text>
</comment>
<reference evidence="1" key="1">
    <citation type="journal article" date="2014" name="Int. J. Syst. Evol. Microbiol.">
        <title>Complete genome sequence of Corynebacterium casei LMG S-19264T (=DSM 44701T), isolated from a smear-ripened cheese.</title>
        <authorList>
            <consortium name="US DOE Joint Genome Institute (JGI-PGF)"/>
            <person name="Walter F."/>
            <person name="Albersmeier A."/>
            <person name="Kalinowski J."/>
            <person name="Ruckert C."/>
        </authorList>
    </citation>
    <scope>NUCLEOTIDE SEQUENCE</scope>
    <source>
        <strain evidence="1">JCM 14371</strain>
    </source>
</reference>